<evidence type="ECO:0000259" key="1">
    <source>
        <dbReference type="Pfam" id="PF00535"/>
    </source>
</evidence>
<dbReference type="KEGG" id="tvo:TVG0099129"/>
<dbReference type="eggNOG" id="arCOG01398">
    <property type="taxonomic scope" value="Archaea"/>
</dbReference>
<dbReference type="PhylomeDB" id="Q97CK7"/>
<proteinExistence type="predicted"/>
<dbReference type="InterPro" id="IPR029044">
    <property type="entry name" value="Nucleotide-diphossugar_trans"/>
</dbReference>
<dbReference type="SMR" id="Q97CK7"/>
<reference evidence="2 3" key="1">
    <citation type="journal article" date="1999" name="Proc. Jpn. Acad.">
        <title>Determination of the complete genomic DNA sequence of Thermoplasma volvanium GSS1.</title>
        <authorList>
            <person name="Kawashima T."/>
            <person name="Yamamoto Y."/>
            <person name="Aramaki H."/>
            <person name="Nunoshiba T."/>
            <person name="Kawamoto T."/>
            <person name="Watanabe K."/>
            <person name="Yamazaki M."/>
            <person name="Kanehori K."/>
            <person name="Amano N."/>
            <person name="Ohya Y."/>
            <person name="Makino K."/>
            <person name="Suzuki M."/>
        </authorList>
    </citation>
    <scope>NUCLEOTIDE SEQUENCE [LARGE SCALE GENOMIC DNA]</scope>
    <source>
        <strain evidence="3">ATCC 51530 / DSM 4299 / JCM 9571 / NBRC 15438 / GSS1</strain>
    </source>
</reference>
<evidence type="ECO:0000313" key="2">
    <source>
        <dbReference type="EMBL" id="BAB59236.1"/>
    </source>
</evidence>
<dbReference type="PANTHER" id="PTHR22916:SF3">
    <property type="entry name" value="UDP-GLCNAC:BETAGAL BETA-1,3-N-ACETYLGLUCOSAMINYLTRANSFERASE-LIKE PROTEIN 1"/>
    <property type="match status" value="1"/>
</dbReference>
<dbReference type="InterPro" id="IPR001173">
    <property type="entry name" value="Glyco_trans_2-like"/>
</dbReference>
<dbReference type="EMBL" id="BA000011">
    <property type="protein sequence ID" value="BAB59236.1"/>
    <property type="molecule type" value="Genomic_DNA"/>
</dbReference>
<keyword evidence="3" id="KW-1185">Reference proteome</keyword>
<dbReference type="Proteomes" id="UP000001017">
    <property type="component" value="Chromosome"/>
</dbReference>
<reference evidence="2 3" key="2">
    <citation type="journal article" date="2000" name="Proc. Natl. Acad. Sci. U.S.A.">
        <title>Archaeal adaptation to higher temperatures revealed by genomic sequence of Thermoplasma volcanium.</title>
        <authorList>
            <person name="Kawashima T."/>
            <person name="Amano N."/>
            <person name="Koike H."/>
            <person name="Makino S."/>
            <person name="Higuchi S."/>
            <person name="Kawashima-Ohya Y."/>
            <person name="Watanabe K."/>
            <person name="Yamazaki M."/>
            <person name="Kanehori K."/>
            <person name="Kawamoto T."/>
            <person name="Nunoshiba T."/>
            <person name="Yamamoto Y."/>
            <person name="Aramaki H."/>
            <person name="Makino K."/>
            <person name="Suzuki M."/>
        </authorList>
    </citation>
    <scope>NUCLEOTIDE SEQUENCE [LARGE SCALE GENOMIC DNA]</scope>
    <source>
        <strain evidence="3">ATCC 51530 / DSM 4299 / JCM 9571 / NBRC 15438 / GSS1</strain>
    </source>
</reference>
<protein>
    <recommendedName>
        <fullName evidence="1">Glycosyltransferase 2-like domain-containing protein</fullName>
    </recommendedName>
</protein>
<sequence length="322" mass="37316">MLLSVIITAQGRKGYVMQAVRSVLSQNIPKEDFEIIVSKDFKDDVIDEFLDGRAIVLNENHIRSGSRVASAVLQSSGKILVFLDDDDLFYPGKLREVKIVFSEMGVDYFKNSVKPVAESGDTVSYYQPAIKSDIFVKEPNEQDIRKLLKLRAGFNSSSISLKKDILVGYLDVLSKINLAVDSFYFFLYMSHSRPIYYSKKTLSLYRVLSKSTSRDVRNINAYAEFKSKFYELYSRDFETISEMASDGPCSKLAKTEFHLQMAYKWIFNTYRKEERPRMLHTLASSIYSHDPFIALPWPSFMKKIVQRREYFREKKLLSENTE</sequence>
<name>Q97CK7_THEVO</name>
<accession>Q97CK7</accession>
<gene>
    <name evidence="2" type="ORF">TVG0099129</name>
</gene>
<dbReference type="Pfam" id="PF00535">
    <property type="entry name" value="Glycos_transf_2"/>
    <property type="match status" value="1"/>
</dbReference>
<evidence type="ECO:0000313" key="3">
    <source>
        <dbReference type="Proteomes" id="UP000001017"/>
    </source>
</evidence>
<dbReference type="CDD" id="cd00761">
    <property type="entry name" value="Glyco_tranf_GTA_type"/>
    <property type="match status" value="1"/>
</dbReference>
<dbReference type="RefSeq" id="WP_010916351.1">
    <property type="nucleotide sequence ID" value="NC_002689.2"/>
</dbReference>
<dbReference type="OrthoDB" id="46222at2157"/>
<dbReference type="HOGENOM" id="CLU_055387_0_0_2"/>
<feature type="domain" description="Glycosyltransferase 2-like" evidence="1">
    <location>
        <begin position="4"/>
        <end position="97"/>
    </location>
</feature>
<dbReference type="CAZy" id="GT2">
    <property type="family name" value="Glycosyltransferase Family 2"/>
</dbReference>
<dbReference type="PaxDb" id="273116-14324308"/>
<organism evidence="2 3">
    <name type="scientific">Thermoplasma volcanium (strain ATCC 51530 / DSM 4299 / JCM 9571 / NBRC 15438 / GSS1)</name>
    <dbReference type="NCBI Taxonomy" id="273116"/>
    <lineage>
        <taxon>Archaea</taxon>
        <taxon>Methanobacteriati</taxon>
        <taxon>Thermoplasmatota</taxon>
        <taxon>Thermoplasmata</taxon>
        <taxon>Thermoplasmatales</taxon>
        <taxon>Thermoplasmataceae</taxon>
        <taxon>Thermoplasma</taxon>
    </lineage>
</organism>
<dbReference type="STRING" id="273116.gene:9380862"/>
<dbReference type="GO" id="GO:0016758">
    <property type="term" value="F:hexosyltransferase activity"/>
    <property type="evidence" value="ECO:0007669"/>
    <property type="project" value="UniProtKB-ARBA"/>
</dbReference>
<dbReference type="PANTHER" id="PTHR22916">
    <property type="entry name" value="GLYCOSYLTRANSFERASE"/>
    <property type="match status" value="1"/>
</dbReference>
<dbReference type="GeneID" id="1441581"/>
<dbReference type="Gene3D" id="3.90.550.10">
    <property type="entry name" value="Spore Coat Polysaccharide Biosynthesis Protein SpsA, Chain A"/>
    <property type="match status" value="1"/>
</dbReference>
<dbReference type="AlphaFoldDB" id="Q97CK7"/>
<dbReference type="SUPFAM" id="SSF53448">
    <property type="entry name" value="Nucleotide-diphospho-sugar transferases"/>
    <property type="match status" value="1"/>
</dbReference>